<dbReference type="Proteomes" id="UP000449193">
    <property type="component" value="Unassembled WGS sequence"/>
</dbReference>
<evidence type="ECO:0000313" key="16">
    <source>
        <dbReference type="Proteomes" id="UP000472755"/>
    </source>
</evidence>
<dbReference type="Proteomes" id="UP000053433">
    <property type="component" value="Unassembled WGS sequence"/>
</dbReference>
<organism evidence="9 13">
    <name type="scientific">Ruthenibacterium lactatiformans</name>
    <dbReference type="NCBI Taxonomy" id="1550024"/>
    <lineage>
        <taxon>Bacteria</taxon>
        <taxon>Bacillati</taxon>
        <taxon>Bacillota</taxon>
        <taxon>Clostridia</taxon>
        <taxon>Eubacteriales</taxon>
        <taxon>Oscillospiraceae</taxon>
        <taxon>Ruthenibacterium</taxon>
    </lineage>
</organism>
<dbReference type="RefSeq" id="WP_009324556.1">
    <property type="nucleotide sequence ID" value="NZ_CAOJUJ010000016.1"/>
</dbReference>
<evidence type="ECO:0000256" key="6">
    <source>
        <dbReference type="ARBA" id="ARBA00023163"/>
    </source>
</evidence>
<dbReference type="Pfam" id="PF04542">
    <property type="entry name" value="Sigma70_r2"/>
    <property type="match status" value="1"/>
</dbReference>
<protein>
    <recommendedName>
        <fullName evidence="2">RNA polymerase sigma factor SigS</fullName>
    </recommendedName>
</protein>
<dbReference type="Pfam" id="PF08281">
    <property type="entry name" value="Sigma70_r4_2"/>
    <property type="match status" value="1"/>
</dbReference>
<keyword evidence="4" id="KW-0731">Sigma factor</keyword>
<dbReference type="InterPro" id="IPR016032">
    <property type="entry name" value="Sig_transdc_resp-reg_C-effctor"/>
</dbReference>
<dbReference type="GO" id="GO:0003677">
    <property type="term" value="F:DNA binding"/>
    <property type="evidence" value="ECO:0007669"/>
    <property type="project" value="UniProtKB-KW"/>
</dbReference>
<evidence type="ECO:0000256" key="1">
    <source>
        <dbReference type="ARBA" id="ARBA00007788"/>
    </source>
</evidence>
<gene>
    <name evidence="9" type="ORF">ASJ35_04335</name>
    <name evidence="10" type="ORF">FYJ76_12730</name>
    <name evidence="12" type="ORF">GMD52_07140</name>
    <name evidence="11" type="ORF">GMD59_03055</name>
</gene>
<reference evidence="15 16" key="2">
    <citation type="journal article" date="2019" name="Nat. Med.">
        <title>A library of human gut bacterial isolates paired with longitudinal multiomics data enables mechanistic microbiome research.</title>
        <authorList>
            <person name="Poyet M."/>
            <person name="Groussin M."/>
            <person name="Gibbons S.M."/>
            <person name="Avila-Pacheco J."/>
            <person name="Jiang X."/>
            <person name="Kearney S.M."/>
            <person name="Perrotta A.R."/>
            <person name="Berdy B."/>
            <person name="Zhao S."/>
            <person name="Lieberman T.D."/>
            <person name="Swanson P.K."/>
            <person name="Smith M."/>
            <person name="Roesemann S."/>
            <person name="Alexander J.E."/>
            <person name="Rich S.A."/>
            <person name="Livny J."/>
            <person name="Vlamakis H."/>
            <person name="Clish C."/>
            <person name="Bullock K."/>
            <person name="Deik A."/>
            <person name="Scott J."/>
            <person name="Pierce K.A."/>
            <person name="Xavier R.J."/>
            <person name="Alm E.J."/>
        </authorList>
    </citation>
    <scope>NUCLEOTIDE SEQUENCE [LARGE SCALE GENOMIC DNA]</scope>
    <source>
        <strain evidence="11 16">BIOML-A4</strain>
        <strain evidence="12 15">BIOML-A7</strain>
    </source>
</reference>
<keyword evidence="5" id="KW-0238">DNA-binding</keyword>
<name>A0A0W7TTI1_9FIRM</name>
<evidence type="ECO:0000259" key="8">
    <source>
        <dbReference type="PROSITE" id="PS50043"/>
    </source>
</evidence>
<dbReference type="GO" id="GO:0006352">
    <property type="term" value="P:DNA-templated transcription initiation"/>
    <property type="evidence" value="ECO:0007669"/>
    <property type="project" value="InterPro"/>
</dbReference>
<evidence type="ECO:0000313" key="9">
    <source>
        <dbReference type="EMBL" id="KUE77132.1"/>
    </source>
</evidence>
<accession>A0A0W7TTI1</accession>
<reference evidence="9 13" key="1">
    <citation type="submission" date="2015-10" db="EMBL/GenBank/DDBJ databases">
        <title>A novel member of the family Ruminococcaceae isolated from human faeces.</title>
        <authorList>
            <person name="Shkoporov A.N."/>
            <person name="Chaplin A.V."/>
            <person name="Motuzova O.V."/>
            <person name="Kafarskaia L.I."/>
            <person name="Efimov B.A."/>
        </authorList>
    </citation>
    <scope>NUCLEOTIDE SEQUENCE [LARGE SCALE GENOMIC DNA]</scope>
    <source>
        <strain evidence="9 13">668</strain>
    </source>
</reference>
<evidence type="ECO:0000313" key="14">
    <source>
        <dbReference type="Proteomes" id="UP000431913"/>
    </source>
</evidence>
<dbReference type="EMBL" id="WMZU01000003">
    <property type="protein sequence ID" value="MTS26261.1"/>
    <property type="molecule type" value="Genomic_DNA"/>
</dbReference>
<evidence type="ECO:0000313" key="10">
    <source>
        <dbReference type="EMBL" id="MST92782.1"/>
    </source>
</evidence>
<evidence type="ECO:0000256" key="3">
    <source>
        <dbReference type="ARBA" id="ARBA00023015"/>
    </source>
</evidence>
<dbReference type="NCBIfam" id="TIGR02937">
    <property type="entry name" value="sigma70-ECF"/>
    <property type="match status" value="1"/>
</dbReference>
<dbReference type="InterPro" id="IPR036388">
    <property type="entry name" value="WH-like_DNA-bd_sf"/>
</dbReference>
<evidence type="ECO:0000256" key="4">
    <source>
        <dbReference type="ARBA" id="ARBA00023082"/>
    </source>
</evidence>
<comment type="function">
    <text evidence="7">Sigma factors are initiation factors that promote the attachment of RNA polymerase to specific initiation sites and are then released. Sigma-S contributes to the protection against external stress, thus playing a role in cellular fitness and survival.</text>
</comment>
<dbReference type="PROSITE" id="PS50043">
    <property type="entry name" value="HTH_LUXR_2"/>
    <property type="match status" value="1"/>
</dbReference>
<evidence type="ECO:0000313" key="11">
    <source>
        <dbReference type="EMBL" id="MTS26261.1"/>
    </source>
</evidence>
<dbReference type="Proteomes" id="UP000431913">
    <property type="component" value="Unassembled WGS sequence"/>
</dbReference>
<dbReference type="GeneID" id="42856989"/>
<dbReference type="SUPFAM" id="SSF88946">
    <property type="entry name" value="Sigma2 domain of RNA polymerase sigma factors"/>
    <property type="match status" value="1"/>
</dbReference>
<dbReference type="SMART" id="SM00421">
    <property type="entry name" value="HTH_LUXR"/>
    <property type="match status" value="1"/>
</dbReference>
<evidence type="ECO:0000256" key="7">
    <source>
        <dbReference type="ARBA" id="ARBA00024701"/>
    </source>
</evidence>
<dbReference type="PANTHER" id="PTHR30385">
    <property type="entry name" value="SIGMA FACTOR F FLAGELLAR"/>
    <property type="match status" value="1"/>
</dbReference>
<dbReference type="Gene3D" id="1.20.120.1810">
    <property type="match status" value="1"/>
</dbReference>
<evidence type="ECO:0000313" key="13">
    <source>
        <dbReference type="Proteomes" id="UP000053433"/>
    </source>
</evidence>
<dbReference type="InterPro" id="IPR013249">
    <property type="entry name" value="RNA_pol_sigma70_r4_t2"/>
</dbReference>
<feature type="domain" description="HTH luxR-type" evidence="8">
    <location>
        <begin position="128"/>
        <end position="178"/>
    </location>
</feature>
<reference evidence="10 14" key="3">
    <citation type="submission" date="2019-08" db="EMBL/GenBank/DDBJ databases">
        <title>In-depth cultivation of the pig gut microbiome towards novel bacterial diversity and tailored functional studies.</title>
        <authorList>
            <person name="Wylensek D."/>
            <person name="Hitch T.C.A."/>
            <person name="Clavel T."/>
        </authorList>
    </citation>
    <scope>NUCLEOTIDE SEQUENCE [LARGE SCALE GENOMIC DNA]</scope>
    <source>
        <strain evidence="10 14">WCA3-601-WT-6J</strain>
    </source>
</reference>
<dbReference type="Gene3D" id="1.10.10.10">
    <property type="entry name" value="Winged helix-like DNA-binding domain superfamily/Winged helix DNA-binding domain"/>
    <property type="match status" value="1"/>
</dbReference>
<dbReference type="EMBL" id="WMZR01000007">
    <property type="protein sequence ID" value="MTS51312.1"/>
    <property type="molecule type" value="Genomic_DNA"/>
</dbReference>
<dbReference type="InterPro" id="IPR013325">
    <property type="entry name" value="RNA_pol_sigma_r2"/>
</dbReference>
<dbReference type="SUPFAM" id="SSF46894">
    <property type="entry name" value="C-terminal effector domain of the bipartite response regulators"/>
    <property type="match status" value="1"/>
</dbReference>
<dbReference type="InterPro" id="IPR014284">
    <property type="entry name" value="RNA_pol_sigma-70_dom"/>
</dbReference>
<dbReference type="Proteomes" id="UP000472755">
    <property type="component" value="Unassembled WGS sequence"/>
</dbReference>
<dbReference type="AlphaFoldDB" id="A0A0W7TTI1"/>
<dbReference type="EMBL" id="VUNJ01000014">
    <property type="protein sequence ID" value="MST92782.1"/>
    <property type="molecule type" value="Genomic_DNA"/>
</dbReference>
<comment type="similarity">
    <text evidence="1">Belongs to the sigma-70 factor family.</text>
</comment>
<comment type="caution">
    <text evidence="9">The sequence shown here is derived from an EMBL/GenBank/DDBJ whole genome shotgun (WGS) entry which is preliminary data.</text>
</comment>
<sequence>MKDDVLSMQIEQARNGDEQAIAGLIARQMPQIRSLAAKAVRPGLDFDDAVQEGIIGLFSALETFDAQKGAAFATYANVCVQNAIVSAVRAAGRSKHAPLNTSVPYTETESTPGPEELVMQSERYTQTMQSIDTRLSALEKQVLALFLDGNSYSAIAKRLNVSEKAVDNALQRVRAKLK</sequence>
<keyword evidence="6" id="KW-0804">Transcription</keyword>
<dbReference type="InterPro" id="IPR007627">
    <property type="entry name" value="RNA_pol_sigma70_r2"/>
</dbReference>
<dbReference type="InterPro" id="IPR000792">
    <property type="entry name" value="Tscrpt_reg_LuxR_C"/>
</dbReference>
<evidence type="ECO:0000313" key="15">
    <source>
        <dbReference type="Proteomes" id="UP000449193"/>
    </source>
</evidence>
<dbReference type="GO" id="GO:0016987">
    <property type="term" value="F:sigma factor activity"/>
    <property type="evidence" value="ECO:0007669"/>
    <property type="project" value="UniProtKB-KW"/>
</dbReference>
<evidence type="ECO:0000256" key="2">
    <source>
        <dbReference type="ARBA" id="ARBA00021245"/>
    </source>
</evidence>
<keyword evidence="3" id="KW-0805">Transcription regulation</keyword>
<evidence type="ECO:0000256" key="5">
    <source>
        <dbReference type="ARBA" id="ARBA00023125"/>
    </source>
</evidence>
<evidence type="ECO:0000313" key="12">
    <source>
        <dbReference type="EMBL" id="MTS51312.1"/>
    </source>
</evidence>
<proteinExistence type="inferred from homology"/>
<dbReference type="EMBL" id="LMUA01000004">
    <property type="protein sequence ID" value="KUE77132.1"/>
    <property type="molecule type" value="Genomic_DNA"/>
</dbReference>
<dbReference type="PRINTS" id="PR00038">
    <property type="entry name" value="HTHLUXR"/>
</dbReference>